<feature type="non-terminal residue" evidence="3">
    <location>
        <position position="272"/>
    </location>
</feature>
<dbReference type="InterPro" id="IPR043129">
    <property type="entry name" value="ATPase_NBD"/>
</dbReference>
<dbReference type="GO" id="GO:0005737">
    <property type="term" value="C:cytoplasm"/>
    <property type="evidence" value="ECO:0007669"/>
    <property type="project" value="TreeGrafter"/>
</dbReference>
<dbReference type="AlphaFoldDB" id="X1P7U4"/>
<reference evidence="3" key="1">
    <citation type="journal article" date="2014" name="Front. Microbiol.">
        <title>High frequency of phylogenetically diverse reductive dehalogenase-homologous genes in deep subseafloor sedimentary metagenomes.</title>
        <authorList>
            <person name="Kawai M."/>
            <person name="Futagami T."/>
            <person name="Toyoda A."/>
            <person name="Takaki Y."/>
            <person name="Nishi S."/>
            <person name="Hori S."/>
            <person name="Arai W."/>
            <person name="Tsubouchi T."/>
            <person name="Morono Y."/>
            <person name="Uchiyama I."/>
            <person name="Ito T."/>
            <person name="Fujiyama A."/>
            <person name="Inagaki F."/>
            <person name="Takami H."/>
        </authorList>
    </citation>
    <scope>NUCLEOTIDE SEQUENCE</scope>
    <source>
        <strain evidence="3">Expedition CK06-06</strain>
    </source>
</reference>
<gene>
    <name evidence="3" type="ORF">S06H3_35946</name>
</gene>
<name>X1P7U4_9ZZZZ</name>
<protein>
    <recommendedName>
        <fullName evidence="4">Carbohydrate kinase FGGY N-terminal domain-containing protein</fullName>
    </recommendedName>
</protein>
<evidence type="ECO:0000256" key="2">
    <source>
        <dbReference type="ARBA" id="ARBA00022777"/>
    </source>
</evidence>
<evidence type="ECO:0000256" key="1">
    <source>
        <dbReference type="ARBA" id="ARBA00022679"/>
    </source>
</evidence>
<evidence type="ECO:0008006" key="4">
    <source>
        <dbReference type="Google" id="ProtNLM"/>
    </source>
</evidence>
<dbReference type="GO" id="GO:0019150">
    <property type="term" value="F:D-ribulokinase activity"/>
    <property type="evidence" value="ECO:0007669"/>
    <property type="project" value="TreeGrafter"/>
</dbReference>
<sequence length="272" mass="30692">LYYYSRYREGKYCVPEKNQFRHHPSDCIEGLEKTIIACLKNVSERVRKNIKGISVDTTGSTPAPIDKEGTLLALLPEFQDNPDAMFILWKDHTAVKEAAEINKIAKTWGGTDFTKYIGGVYSAEWFWAKILHTLRVDKKVRDAAYSWIELCDWIPVVLTGNKKPLTIKRSRCAAGHKAMWHESWGGLPDEEFLIAVDPLLKGLKERLYKETYTSDIKVGTLSAEWVKRLGLKEDVVIGVGAYDAHMGAIGAWIKPYTLVKIIGTSTCDVLLV</sequence>
<dbReference type="GO" id="GO:0019321">
    <property type="term" value="P:pentose metabolic process"/>
    <property type="evidence" value="ECO:0007669"/>
    <property type="project" value="TreeGrafter"/>
</dbReference>
<dbReference type="SUPFAM" id="SSF53067">
    <property type="entry name" value="Actin-like ATPase domain"/>
    <property type="match status" value="1"/>
</dbReference>
<comment type="caution">
    <text evidence="3">The sequence shown here is derived from an EMBL/GenBank/DDBJ whole genome shotgun (WGS) entry which is preliminary data.</text>
</comment>
<accession>X1P7U4</accession>
<keyword evidence="1" id="KW-0808">Transferase</keyword>
<feature type="non-terminal residue" evidence="3">
    <location>
        <position position="1"/>
    </location>
</feature>
<proteinExistence type="predicted"/>
<dbReference type="PANTHER" id="PTHR43435">
    <property type="entry name" value="RIBULOKINASE"/>
    <property type="match status" value="1"/>
</dbReference>
<keyword evidence="2" id="KW-0418">Kinase</keyword>
<organism evidence="3">
    <name type="scientific">marine sediment metagenome</name>
    <dbReference type="NCBI Taxonomy" id="412755"/>
    <lineage>
        <taxon>unclassified sequences</taxon>
        <taxon>metagenomes</taxon>
        <taxon>ecological metagenomes</taxon>
    </lineage>
</organism>
<dbReference type="Gene3D" id="3.30.420.40">
    <property type="match status" value="1"/>
</dbReference>
<evidence type="ECO:0000313" key="3">
    <source>
        <dbReference type="EMBL" id="GAI26969.1"/>
    </source>
</evidence>
<dbReference type="EMBL" id="BARV01021728">
    <property type="protein sequence ID" value="GAI26969.1"/>
    <property type="molecule type" value="Genomic_DNA"/>
</dbReference>
<dbReference type="PANTHER" id="PTHR43435:SF4">
    <property type="entry name" value="FGGY CARBOHYDRATE KINASE DOMAIN-CONTAINING PROTEIN"/>
    <property type="match status" value="1"/>
</dbReference>